<protein>
    <submittedName>
        <fullName evidence="2">Uncharacterized protein</fullName>
    </submittedName>
</protein>
<organism evidence="2 3">
    <name type="scientific">Neurospora intermedia</name>
    <dbReference type="NCBI Taxonomy" id="5142"/>
    <lineage>
        <taxon>Eukaryota</taxon>
        <taxon>Fungi</taxon>
        <taxon>Dikarya</taxon>
        <taxon>Ascomycota</taxon>
        <taxon>Pezizomycotina</taxon>
        <taxon>Sordariomycetes</taxon>
        <taxon>Sordariomycetidae</taxon>
        <taxon>Sordariales</taxon>
        <taxon>Sordariaceae</taxon>
        <taxon>Neurospora</taxon>
    </lineage>
</organism>
<feature type="transmembrane region" description="Helical" evidence="1">
    <location>
        <begin position="41"/>
        <end position="62"/>
    </location>
</feature>
<evidence type="ECO:0000256" key="1">
    <source>
        <dbReference type="SAM" id="Phobius"/>
    </source>
</evidence>
<keyword evidence="3" id="KW-1185">Reference proteome</keyword>
<sequence length="166" mass="18525">MPVVVGDETPISGPTFTYISRKDVKFRSSQAPDDTDPFNKGLALCFMMWLSTGIATIGLAFYSPSKKGNEQCIHVLMLPRRLAELLFLARQLTLNIQKKRGPGTYQTKSFPSDNRKCDPASITTSQKGLLCENAKTRAVDVVARGEAQLDHWSRCSVVTLRSRFIR</sequence>
<gene>
    <name evidence="2" type="ORF">QR685DRAFT_606920</name>
</gene>
<keyword evidence="1" id="KW-1133">Transmembrane helix</keyword>
<evidence type="ECO:0000313" key="2">
    <source>
        <dbReference type="EMBL" id="KAL0469846.1"/>
    </source>
</evidence>
<dbReference type="EMBL" id="JAVLET010000005">
    <property type="protein sequence ID" value="KAL0469846.1"/>
    <property type="molecule type" value="Genomic_DNA"/>
</dbReference>
<reference evidence="2 3" key="1">
    <citation type="submission" date="2023-09" db="EMBL/GenBank/DDBJ databases">
        <title>Multi-omics analysis of a traditional fermented food reveals byproduct-associated fungal strains for waste-to-food upcycling.</title>
        <authorList>
            <consortium name="Lawrence Berkeley National Laboratory"/>
            <person name="Rekdal V.M."/>
            <person name="Villalobos-Escobedo J.M."/>
            <person name="Rodriguez-Valeron N."/>
            <person name="Garcia M.O."/>
            <person name="Vasquez D.P."/>
            <person name="Damayanti I."/>
            <person name="Sorensen P.M."/>
            <person name="Baidoo E.E."/>
            <person name="De Carvalho A.C."/>
            <person name="Riley R."/>
            <person name="Lipzen A."/>
            <person name="He G."/>
            <person name="Yan M."/>
            <person name="Haridas S."/>
            <person name="Daum C."/>
            <person name="Yoshinaga Y."/>
            <person name="Ng V."/>
            <person name="Grigoriev I.V."/>
            <person name="Munk R."/>
            <person name="Nuraida L."/>
            <person name="Wijaya C.H."/>
            <person name="Morales P.-C."/>
            <person name="Keasling J.D."/>
        </authorList>
    </citation>
    <scope>NUCLEOTIDE SEQUENCE [LARGE SCALE GENOMIC DNA]</scope>
    <source>
        <strain evidence="2 3">FGSC 2613</strain>
    </source>
</reference>
<comment type="caution">
    <text evidence="2">The sequence shown here is derived from an EMBL/GenBank/DDBJ whole genome shotgun (WGS) entry which is preliminary data.</text>
</comment>
<keyword evidence="1" id="KW-0472">Membrane</keyword>
<proteinExistence type="predicted"/>
<accession>A0ABR3DAX3</accession>
<keyword evidence="1" id="KW-0812">Transmembrane</keyword>
<evidence type="ECO:0000313" key="3">
    <source>
        <dbReference type="Proteomes" id="UP001451303"/>
    </source>
</evidence>
<dbReference type="Proteomes" id="UP001451303">
    <property type="component" value="Unassembled WGS sequence"/>
</dbReference>
<name>A0ABR3DAX3_NEUIN</name>